<sequence length="201" mass="23540">MVMEQIFSKMRLLSPESLHGLWASMIMIVPGLLAFILIFRYCCRKRPIKNINDEYEELVQQVASLLLEKKQWEEEATQLIEHNHNLQQSNIRLRKRNLEDADEENNQLFHDVALLSLENKQYEEQNKKSKEEIKKLLQTLGEIRGGTNKSSSDENKLLLQGYGALLEENENLKLRNMRLAEHVNWLSHPNRGTQQKDCNVS</sequence>
<keyword evidence="2" id="KW-0812">Transmembrane</keyword>
<dbReference type="Proteomes" id="UP000186698">
    <property type="component" value="Chromosome 9_10L"/>
</dbReference>
<organism evidence="3 4">
    <name type="scientific">Xenopus laevis</name>
    <name type="common">African clawed frog</name>
    <dbReference type="NCBI Taxonomy" id="8355"/>
    <lineage>
        <taxon>Eukaryota</taxon>
        <taxon>Metazoa</taxon>
        <taxon>Chordata</taxon>
        <taxon>Craniata</taxon>
        <taxon>Vertebrata</taxon>
        <taxon>Euteleostomi</taxon>
        <taxon>Amphibia</taxon>
        <taxon>Batrachia</taxon>
        <taxon>Anura</taxon>
        <taxon>Pipoidea</taxon>
        <taxon>Pipidae</taxon>
        <taxon>Xenopodinae</taxon>
        <taxon>Xenopus</taxon>
        <taxon>Xenopus</taxon>
    </lineage>
</organism>
<feature type="coiled-coil region" evidence="1">
    <location>
        <begin position="48"/>
        <end position="139"/>
    </location>
</feature>
<evidence type="ECO:0000313" key="4">
    <source>
        <dbReference type="RefSeq" id="XP_018091056.1"/>
    </source>
</evidence>
<dbReference type="OrthoDB" id="10651049at2759"/>
<dbReference type="AlphaFoldDB" id="A0A8J0TVK1"/>
<dbReference type="GeneID" id="108701225"/>
<evidence type="ECO:0000256" key="1">
    <source>
        <dbReference type="SAM" id="Coils"/>
    </source>
</evidence>
<feature type="transmembrane region" description="Helical" evidence="2">
    <location>
        <begin position="20"/>
        <end position="39"/>
    </location>
</feature>
<dbReference type="RefSeq" id="XP_018091056.1">
    <property type="nucleotide sequence ID" value="XM_018235567.2"/>
</dbReference>
<name>A0A8J0TVK1_XENLA</name>
<protein>
    <submittedName>
        <fullName evidence="4">Tropomyosin-1 isoform X2</fullName>
    </submittedName>
</protein>
<accession>A0A8J0TVK1</accession>
<keyword evidence="3" id="KW-1185">Reference proteome</keyword>
<keyword evidence="2" id="KW-0472">Membrane</keyword>
<proteinExistence type="predicted"/>
<evidence type="ECO:0000313" key="3">
    <source>
        <dbReference type="Proteomes" id="UP000186698"/>
    </source>
</evidence>
<evidence type="ECO:0000256" key="2">
    <source>
        <dbReference type="SAM" id="Phobius"/>
    </source>
</evidence>
<keyword evidence="1" id="KW-0175">Coiled coil</keyword>
<gene>
    <name evidence="4" type="primary">LOC108701225</name>
</gene>
<reference evidence="4" key="1">
    <citation type="submission" date="2025-08" db="UniProtKB">
        <authorList>
            <consortium name="RefSeq"/>
        </authorList>
    </citation>
    <scope>IDENTIFICATION</scope>
    <source>
        <strain evidence="4">J_2021</strain>
        <tissue evidence="4">Erythrocytes</tissue>
    </source>
</reference>
<keyword evidence="2" id="KW-1133">Transmembrane helix</keyword>